<evidence type="ECO:0000313" key="6">
    <source>
        <dbReference type="EMBL" id="AZS35695.1"/>
    </source>
</evidence>
<dbReference type="PANTHER" id="PTHR30136">
    <property type="entry name" value="HELIX-TURN-HELIX TRANSCRIPTIONAL REGULATOR, ICLR FAMILY"/>
    <property type="match status" value="1"/>
</dbReference>
<sequence>MASVQTMPEPRHPVGAVDHALQLLSLLQDAPDLRVTTAAKELGVSASTVHRILSTLEYRGFVTQDRITRAYRIGPALIELAFSSTRAVDLREVSEPHLAALTAKLGETVNLLVLQDGYVRFVAGFEADQRVRTHVLTGTLLPAYATSGGKVLLAELSRDALRALYPRGVRRLTPNTRTFTQLLDELALVLMRGYAVNQEESVEGLSAIAVPLRDRAGSTIAAVAMSAPSVRLQPRRVREVTIALRECSAGIRADLIR</sequence>
<dbReference type="InterPro" id="IPR005471">
    <property type="entry name" value="Tscrpt_reg_IclR_N"/>
</dbReference>
<dbReference type="KEGG" id="mlv:CVS47_00290"/>
<dbReference type="GO" id="GO:0003677">
    <property type="term" value="F:DNA binding"/>
    <property type="evidence" value="ECO:0007669"/>
    <property type="project" value="UniProtKB-KW"/>
</dbReference>
<keyword evidence="7" id="KW-1185">Reference proteome</keyword>
<dbReference type="Proteomes" id="UP000276888">
    <property type="component" value="Chromosome"/>
</dbReference>
<organism evidence="6 7">
    <name type="scientific">Microbacterium lemovicicum</name>
    <dbReference type="NCBI Taxonomy" id="1072463"/>
    <lineage>
        <taxon>Bacteria</taxon>
        <taxon>Bacillati</taxon>
        <taxon>Actinomycetota</taxon>
        <taxon>Actinomycetes</taxon>
        <taxon>Micrococcales</taxon>
        <taxon>Microbacteriaceae</taxon>
        <taxon>Microbacterium</taxon>
    </lineage>
</organism>
<dbReference type="InterPro" id="IPR036388">
    <property type="entry name" value="WH-like_DNA-bd_sf"/>
</dbReference>
<gene>
    <name evidence="6" type="primary">kdgR_1</name>
    <name evidence="6" type="ORF">CVS47_00290</name>
</gene>
<dbReference type="EMBL" id="CP031423">
    <property type="protein sequence ID" value="AZS35695.1"/>
    <property type="molecule type" value="Genomic_DNA"/>
</dbReference>
<dbReference type="SUPFAM" id="SSF55781">
    <property type="entry name" value="GAF domain-like"/>
    <property type="match status" value="1"/>
</dbReference>
<accession>A0A3Q9J0E0</accession>
<feature type="domain" description="IclR-ED" evidence="5">
    <location>
        <begin position="76"/>
        <end position="257"/>
    </location>
</feature>
<evidence type="ECO:0000259" key="5">
    <source>
        <dbReference type="PROSITE" id="PS51078"/>
    </source>
</evidence>
<dbReference type="InterPro" id="IPR014757">
    <property type="entry name" value="Tscrpt_reg_IclR_C"/>
</dbReference>
<dbReference type="SUPFAM" id="SSF46785">
    <property type="entry name" value="Winged helix' DNA-binding domain"/>
    <property type="match status" value="1"/>
</dbReference>
<feature type="domain" description="HTH iclR-type" evidence="4">
    <location>
        <begin position="14"/>
        <end position="75"/>
    </location>
</feature>
<evidence type="ECO:0000256" key="3">
    <source>
        <dbReference type="ARBA" id="ARBA00023163"/>
    </source>
</evidence>
<dbReference type="GO" id="GO:0003700">
    <property type="term" value="F:DNA-binding transcription factor activity"/>
    <property type="evidence" value="ECO:0007669"/>
    <property type="project" value="TreeGrafter"/>
</dbReference>
<dbReference type="SMART" id="SM00346">
    <property type="entry name" value="HTH_ICLR"/>
    <property type="match status" value="1"/>
</dbReference>
<dbReference type="Gene3D" id="1.10.10.10">
    <property type="entry name" value="Winged helix-like DNA-binding domain superfamily/Winged helix DNA-binding domain"/>
    <property type="match status" value="1"/>
</dbReference>
<dbReference type="Pfam" id="PF01614">
    <property type="entry name" value="IclR_C"/>
    <property type="match status" value="1"/>
</dbReference>
<dbReference type="AlphaFoldDB" id="A0A3Q9J0E0"/>
<dbReference type="Pfam" id="PF09339">
    <property type="entry name" value="HTH_IclR"/>
    <property type="match status" value="1"/>
</dbReference>
<evidence type="ECO:0000313" key="7">
    <source>
        <dbReference type="Proteomes" id="UP000276888"/>
    </source>
</evidence>
<dbReference type="InterPro" id="IPR050707">
    <property type="entry name" value="HTH_MetabolicPath_Reg"/>
</dbReference>
<dbReference type="PROSITE" id="PS51077">
    <property type="entry name" value="HTH_ICLR"/>
    <property type="match status" value="1"/>
</dbReference>
<keyword evidence="3" id="KW-0804">Transcription</keyword>
<dbReference type="PANTHER" id="PTHR30136:SF24">
    <property type="entry name" value="HTH-TYPE TRANSCRIPTIONAL REPRESSOR ALLR"/>
    <property type="match status" value="1"/>
</dbReference>
<dbReference type="InterPro" id="IPR029016">
    <property type="entry name" value="GAF-like_dom_sf"/>
</dbReference>
<keyword evidence="1" id="KW-0805">Transcription regulation</keyword>
<dbReference type="Gene3D" id="3.30.450.40">
    <property type="match status" value="1"/>
</dbReference>
<evidence type="ECO:0000256" key="2">
    <source>
        <dbReference type="ARBA" id="ARBA00023125"/>
    </source>
</evidence>
<dbReference type="InterPro" id="IPR036390">
    <property type="entry name" value="WH_DNA-bd_sf"/>
</dbReference>
<keyword evidence="2" id="KW-0238">DNA-binding</keyword>
<protein>
    <submittedName>
        <fullName evidence="6">Transcriptional regulator KdgR</fullName>
    </submittedName>
</protein>
<dbReference type="RefSeq" id="WP_127094486.1">
    <property type="nucleotide sequence ID" value="NZ_CP031423.1"/>
</dbReference>
<proteinExistence type="predicted"/>
<dbReference type="OrthoDB" id="7274111at2"/>
<evidence type="ECO:0000259" key="4">
    <source>
        <dbReference type="PROSITE" id="PS51077"/>
    </source>
</evidence>
<evidence type="ECO:0000256" key="1">
    <source>
        <dbReference type="ARBA" id="ARBA00023015"/>
    </source>
</evidence>
<reference evidence="6 7" key="1">
    <citation type="submission" date="2018-08" db="EMBL/GenBank/DDBJ databases">
        <title>Microbacterium lemovicicum sp. nov., a bacterium isolated from a natural uranium-rich soil.</title>
        <authorList>
            <person name="ORTET P."/>
        </authorList>
    </citation>
    <scope>NUCLEOTIDE SEQUENCE [LARGE SCALE GENOMIC DNA]</scope>
    <source>
        <strain evidence="6 7">Viu22</strain>
    </source>
</reference>
<dbReference type="GO" id="GO:0045892">
    <property type="term" value="P:negative regulation of DNA-templated transcription"/>
    <property type="evidence" value="ECO:0007669"/>
    <property type="project" value="TreeGrafter"/>
</dbReference>
<name>A0A3Q9J0E0_9MICO</name>
<dbReference type="PROSITE" id="PS51078">
    <property type="entry name" value="ICLR_ED"/>
    <property type="match status" value="1"/>
</dbReference>